<feature type="transmembrane region" description="Helical" evidence="9">
    <location>
        <begin position="44"/>
        <end position="64"/>
    </location>
</feature>
<dbReference type="InterPro" id="IPR011701">
    <property type="entry name" value="MFS"/>
</dbReference>
<organism evidence="11 12">
    <name type="scientific">Streptomyces cavernicola</name>
    <dbReference type="NCBI Taxonomy" id="3043613"/>
    <lineage>
        <taxon>Bacteria</taxon>
        <taxon>Bacillati</taxon>
        <taxon>Actinomycetota</taxon>
        <taxon>Actinomycetes</taxon>
        <taxon>Kitasatosporales</taxon>
        <taxon>Streptomycetaceae</taxon>
        <taxon>Streptomyces</taxon>
    </lineage>
</organism>
<protein>
    <submittedName>
        <fullName evidence="11">MFS transporter</fullName>
    </submittedName>
</protein>
<feature type="transmembrane region" description="Helical" evidence="9">
    <location>
        <begin position="289"/>
        <end position="309"/>
    </location>
</feature>
<dbReference type="EMBL" id="JASCIQ010000075">
    <property type="protein sequence ID" value="MDI3409418.1"/>
    <property type="molecule type" value="Genomic_DNA"/>
</dbReference>
<feature type="domain" description="Major facilitator superfamily (MFS) profile" evidence="10">
    <location>
        <begin position="6"/>
        <end position="475"/>
    </location>
</feature>
<dbReference type="InterPro" id="IPR020846">
    <property type="entry name" value="MFS_dom"/>
</dbReference>
<feature type="transmembrane region" description="Helical" evidence="9">
    <location>
        <begin position="321"/>
        <end position="340"/>
    </location>
</feature>
<proteinExistence type="predicted"/>
<feature type="transmembrane region" description="Helical" evidence="9">
    <location>
        <begin position="97"/>
        <end position="118"/>
    </location>
</feature>
<evidence type="ECO:0000256" key="2">
    <source>
        <dbReference type="ARBA" id="ARBA00022448"/>
    </source>
</evidence>
<dbReference type="PRINTS" id="PR01036">
    <property type="entry name" value="TCRTETB"/>
</dbReference>
<dbReference type="PROSITE" id="PS50850">
    <property type="entry name" value="MFS"/>
    <property type="match status" value="1"/>
</dbReference>
<feature type="transmembrane region" description="Helical" evidence="9">
    <location>
        <begin position="130"/>
        <end position="152"/>
    </location>
</feature>
<dbReference type="PANTHER" id="PTHR42718:SF49">
    <property type="entry name" value="EXPORT PROTEIN"/>
    <property type="match status" value="1"/>
</dbReference>
<feature type="transmembrane region" description="Helical" evidence="9">
    <location>
        <begin position="217"/>
        <end position="237"/>
    </location>
</feature>
<keyword evidence="6 9" id="KW-0472">Membrane</keyword>
<sequence>MRKWLPLVAICAGTFMLLVDVTIVTVALPDMAHGLDASLSDLQWVLSLYALVLAALVMTSGSLADRIGRRAVYLGGLVIFAVASVICGVAGNVGVLIAARGLQGLAAAAMFATTLALITSSYEGRDRGIAFGVWAAVNGAASAAGPIIGGLLTSNFGWQWIFFVNLPVCALAIALTLTSVKESRNPTPRRIDVPGMVTFTVAMAALVYALITGGWTSGRTLGIVALGVVALIAFVVVESKRRDPMLDLSLLRNTSFPTLLVTAAALPAVAWAYWAYLTLWLQSSLGLSPIAAGAVFLPASLTTFVVSIVLGRMERKPSTRVLIGTGMLIIAVGVFAQTLLGPESGRAVVLPGLFLVGLGAGLVLGPLSAAAMAAVPGPSAGMAGGAVNTFRQFGYALGVAVLGAVFHGGLADAAGTKLAGEMSAGQAGTLIAQGADMAQVVHQAYAQALDRTFMVAAAFGLVSALAVFAFVRSPRPAPQPVAPERPLADASGQKK</sequence>
<reference evidence="11 12" key="1">
    <citation type="submission" date="2023-05" db="EMBL/GenBank/DDBJ databases">
        <title>Draft genome sequence of Streptomyces sp. B-S-A6 isolated from a cave soil in Thailand.</title>
        <authorList>
            <person name="Chamroensaksri N."/>
            <person name="Muangham S."/>
        </authorList>
    </citation>
    <scope>NUCLEOTIDE SEQUENCE [LARGE SCALE GENOMIC DNA]</scope>
    <source>
        <strain evidence="11 12">B-S-A6</strain>
    </source>
</reference>
<evidence type="ECO:0000256" key="1">
    <source>
        <dbReference type="ARBA" id="ARBA00004651"/>
    </source>
</evidence>
<feature type="transmembrane region" description="Helical" evidence="9">
    <location>
        <begin position="158"/>
        <end position="179"/>
    </location>
</feature>
<evidence type="ECO:0000259" key="10">
    <source>
        <dbReference type="PROSITE" id="PS50850"/>
    </source>
</evidence>
<evidence type="ECO:0000313" key="11">
    <source>
        <dbReference type="EMBL" id="MDI3409418.1"/>
    </source>
</evidence>
<keyword evidence="7" id="KW-0046">Antibiotic resistance</keyword>
<accession>A0ABT6SPQ9</accession>
<evidence type="ECO:0000313" key="12">
    <source>
        <dbReference type="Proteomes" id="UP001223978"/>
    </source>
</evidence>
<feature type="transmembrane region" description="Helical" evidence="9">
    <location>
        <begin position="258"/>
        <end position="277"/>
    </location>
</feature>
<evidence type="ECO:0000256" key="8">
    <source>
        <dbReference type="SAM" id="MobiDB-lite"/>
    </source>
</evidence>
<keyword evidence="3" id="KW-1003">Cell membrane</keyword>
<keyword evidence="5 9" id="KW-1133">Transmembrane helix</keyword>
<dbReference type="Gene3D" id="1.20.1250.20">
    <property type="entry name" value="MFS general substrate transporter like domains"/>
    <property type="match status" value="1"/>
</dbReference>
<keyword evidence="2" id="KW-0813">Transport</keyword>
<evidence type="ECO:0000256" key="9">
    <source>
        <dbReference type="SAM" id="Phobius"/>
    </source>
</evidence>
<dbReference type="InterPro" id="IPR036259">
    <property type="entry name" value="MFS_trans_sf"/>
</dbReference>
<dbReference type="SUPFAM" id="SSF103473">
    <property type="entry name" value="MFS general substrate transporter"/>
    <property type="match status" value="1"/>
</dbReference>
<dbReference type="Proteomes" id="UP001223978">
    <property type="component" value="Unassembled WGS sequence"/>
</dbReference>
<evidence type="ECO:0000256" key="7">
    <source>
        <dbReference type="ARBA" id="ARBA00023251"/>
    </source>
</evidence>
<evidence type="ECO:0000256" key="4">
    <source>
        <dbReference type="ARBA" id="ARBA00022692"/>
    </source>
</evidence>
<comment type="caution">
    <text evidence="11">The sequence shown here is derived from an EMBL/GenBank/DDBJ whole genome shotgun (WGS) entry which is preliminary data.</text>
</comment>
<dbReference type="Gene3D" id="1.20.1720.10">
    <property type="entry name" value="Multidrug resistance protein D"/>
    <property type="match status" value="1"/>
</dbReference>
<dbReference type="CDD" id="cd17321">
    <property type="entry name" value="MFS_MMR_MDR_like"/>
    <property type="match status" value="1"/>
</dbReference>
<dbReference type="InterPro" id="IPR004638">
    <property type="entry name" value="EmrB-like"/>
</dbReference>
<evidence type="ECO:0000256" key="5">
    <source>
        <dbReference type="ARBA" id="ARBA00022989"/>
    </source>
</evidence>
<comment type="subcellular location">
    <subcellularLocation>
        <location evidence="1">Cell membrane</location>
        <topology evidence="1">Multi-pass membrane protein</topology>
    </subcellularLocation>
</comment>
<name>A0ABT6SPQ9_9ACTN</name>
<evidence type="ECO:0000256" key="3">
    <source>
        <dbReference type="ARBA" id="ARBA00022475"/>
    </source>
</evidence>
<keyword evidence="12" id="KW-1185">Reference proteome</keyword>
<feature type="transmembrane region" description="Helical" evidence="9">
    <location>
        <begin position="71"/>
        <end position="91"/>
    </location>
</feature>
<feature type="transmembrane region" description="Helical" evidence="9">
    <location>
        <begin position="393"/>
        <end position="411"/>
    </location>
</feature>
<feature type="transmembrane region" description="Helical" evidence="9">
    <location>
        <begin position="453"/>
        <end position="471"/>
    </location>
</feature>
<dbReference type="PANTHER" id="PTHR42718">
    <property type="entry name" value="MAJOR FACILITATOR SUPERFAMILY MULTIDRUG TRANSPORTER MFSC"/>
    <property type="match status" value="1"/>
</dbReference>
<feature type="transmembrane region" description="Helical" evidence="9">
    <location>
        <begin position="352"/>
        <end position="373"/>
    </location>
</feature>
<keyword evidence="4 9" id="KW-0812">Transmembrane</keyword>
<dbReference type="NCBIfam" id="TIGR00711">
    <property type="entry name" value="efflux_EmrB"/>
    <property type="match status" value="1"/>
</dbReference>
<feature type="region of interest" description="Disordered" evidence="8">
    <location>
        <begin position="476"/>
        <end position="495"/>
    </location>
</feature>
<dbReference type="Pfam" id="PF07690">
    <property type="entry name" value="MFS_1"/>
    <property type="match status" value="1"/>
</dbReference>
<evidence type="ECO:0000256" key="6">
    <source>
        <dbReference type="ARBA" id="ARBA00023136"/>
    </source>
</evidence>
<feature type="transmembrane region" description="Helical" evidence="9">
    <location>
        <begin position="191"/>
        <end position="211"/>
    </location>
</feature>
<feature type="transmembrane region" description="Helical" evidence="9">
    <location>
        <begin position="7"/>
        <end position="28"/>
    </location>
</feature>
<dbReference type="RefSeq" id="WP_282547286.1">
    <property type="nucleotide sequence ID" value="NZ_JASCIQ010000075.1"/>
</dbReference>
<gene>
    <name evidence="11" type="ORF">QIS96_37065</name>
</gene>